<evidence type="ECO:0000313" key="7">
    <source>
        <dbReference type="EMBL" id="QSQ10942.1"/>
    </source>
</evidence>
<reference evidence="7 8" key="1">
    <citation type="submission" date="2021-02" db="EMBL/GenBank/DDBJ databases">
        <title>De Novo genome assembly of isolated myxobacteria.</title>
        <authorList>
            <person name="Stevens D.C."/>
        </authorList>
    </citation>
    <scope>NUCLEOTIDE SEQUENCE [LARGE SCALE GENOMIC DNA]</scope>
    <source>
        <strain evidence="7 8">SCHIC003</strain>
    </source>
</reference>
<evidence type="ECO:0000256" key="2">
    <source>
        <dbReference type="ARBA" id="ARBA00022723"/>
    </source>
</evidence>
<keyword evidence="1 4" id="KW-0349">Heme</keyword>
<evidence type="ECO:0000256" key="5">
    <source>
        <dbReference type="SAM" id="SignalP"/>
    </source>
</evidence>
<evidence type="ECO:0000256" key="3">
    <source>
        <dbReference type="ARBA" id="ARBA00023004"/>
    </source>
</evidence>
<keyword evidence="3 4" id="KW-0408">Iron</keyword>
<dbReference type="InterPro" id="IPR036909">
    <property type="entry name" value="Cyt_c-like_dom_sf"/>
</dbReference>
<dbReference type="RefSeq" id="WP_206712702.1">
    <property type="nucleotide sequence ID" value="NZ_CP071091.1"/>
</dbReference>
<keyword evidence="5" id="KW-0732">Signal</keyword>
<evidence type="ECO:0000313" key="8">
    <source>
        <dbReference type="Proteomes" id="UP000663090"/>
    </source>
</evidence>
<keyword evidence="8" id="KW-1185">Reference proteome</keyword>
<dbReference type="Pfam" id="PF13442">
    <property type="entry name" value="Cytochrome_CBB3"/>
    <property type="match status" value="1"/>
</dbReference>
<evidence type="ECO:0000256" key="1">
    <source>
        <dbReference type="ARBA" id="ARBA00022617"/>
    </source>
</evidence>
<accession>A0ABX7MZM6</accession>
<dbReference type="PROSITE" id="PS51007">
    <property type="entry name" value="CYTC"/>
    <property type="match status" value="1"/>
</dbReference>
<proteinExistence type="predicted"/>
<protein>
    <submittedName>
        <fullName evidence="7">Cytochrome c</fullName>
    </submittedName>
</protein>
<keyword evidence="2 4" id="KW-0479">Metal-binding</keyword>
<dbReference type="InterPro" id="IPR009056">
    <property type="entry name" value="Cyt_c-like_dom"/>
</dbReference>
<dbReference type="SUPFAM" id="SSF46626">
    <property type="entry name" value="Cytochrome c"/>
    <property type="match status" value="1"/>
</dbReference>
<feature type="signal peptide" evidence="5">
    <location>
        <begin position="1"/>
        <end position="19"/>
    </location>
</feature>
<feature type="domain" description="Cytochrome c" evidence="6">
    <location>
        <begin position="15"/>
        <end position="105"/>
    </location>
</feature>
<dbReference type="EMBL" id="CP071091">
    <property type="protein sequence ID" value="QSQ10942.1"/>
    <property type="molecule type" value="Genomic_DNA"/>
</dbReference>
<dbReference type="Gene3D" id="1.10.760.10">
    <property type="entry name" value="Cytochrome c-like domain"/>
    <property type="match status" value="1"/>
</dbReference>
<feature type="chain" id="PRO_5045501957" evidence="5">
    <location>
        <begin position="20"/>
        <end position="107"/>
    </location>
</feature>
<gene>
    <name evidence="7" type="ORF">JY572_21180</name>
</gene>
<evidence type="ECO:0000259" key="6">
    <source>
        <dbReference type="PROSITE" id="PS51007"/>
    </source>
</evidence>
<organism evidence="7 8">
    <name type="scientific">Myxococcus landrumensis</name>
    <dbReference type="NCBI Taxonomy" id="2813577"/>
    <lineage>
        <taxon>Bacteria</taxon>
        <taxon>Pseudomonadati</taxon>
        <taxon>Myxococcota</taxon>
        <taxon>Myxococcia</taxon>
        <taxon>Myxococcales</taxon>
        <taxon>Cystobacterineae</taxon>
        <taxon>Myxococcaceae</taxon>
        <taxon>Myxococcus</taxon>
    </lineage>
</organism>
<dbReference type="Proteomes" id="UP000663090">
    <property type="component" value="Chromosome"/>
</dbReference>
<sequence length="107" mass="11572">MMKQLVVVLSLCLAPSAFAADDVVDVWKAKCKSCHGDDGKAQTKMGQKESLADMSQAAWQASVTDADIRLVIADGSPRNSKMKAFKEKLTPAQIDSLVGYIRTLKAK</sequence>
<name>A0ABX7MZM6_9BACT</name>
<evidence type="ECO:0000256" key="4">
    <source>
        <dbReference type="PROSITE-ProRule" id="PRU00433"/>
    </source>
</evidence>